<evidence type="ECO:0000256" key="2">
    <source>
        <dbReference type="ARBA" id="ARBA00008164"/>
    </source>
</evidence>
<evidence type="ECO:0000256" key="1">
    <source>
        <dbReference type="ARBA" id="ARBA00004173"/>
    </source>
</evidence>
<comment type="subcellular location">
    <subcellularLocation>
        <location evidence="1">Mitochondrion</location>
    </subcellularLocation>
</comment>
<dbReference type="PANTHER" id="PTHR43327">
    <property type="entry name" value="STOMATIN-LIKE PROTEIN 2, MITOCHONDRIAL"/>
    <property type="match status" value="1"/>
</dbReference>
<dbReference type="Pfam" id="PF16200">
    <property type="entry name" value="Band_7_C"/>
    <property type="match status" value="1"/>
</dbReference>
<dbReference type="SUPFAM" id="SSF117892">
    <property type="entry name" value="Band 7/SPFH domain"/>
    <property type="match status" value="1"/>
</dbReference>
<keyword evidence="6" id="KW-1185">Reference proteome</keyword>
<dbReference type="InterPro" id="IPR001972">
    <property type="entry name" value="Stomatin_HflK_fam"/>
</dbReference>
<evidence type="ECO:0000313" key="5">
    <source>
        <dbReference type="EMBL" id="TKS84244.1"/>
    </source>
</evidence>
<proteinExistence type="inferred from homology"/>
<comment type="similarity">
    <text evidence="2">Belongs to the band 7/mec-2 family.</text>
</comment>
<dbReference type="GO" id="GO:0005739">
    <property type="term" value="C:mitochondrion"/>
    <property type="evidence" value="ECO:0007669"/>
    <property type="project" value="UniProtKB-SubCell"/>
</dbReference>
<organism evidence="5 6">
    <name type="scientific">Collichthys lucidus</name>
    <name type="common">Big head croaker</name>
    <name type="synonym">Sciaena lucida</name>
    <dbReference type="NCBI Taxonomy" id="240159"/>
    <lineage>
        <taxon>Eukaryota</taxon>
        <taxon>Metazoa</taxon>
        <taxon>Chordata</taxon>
        <taxon>Craniata</taxon>
        <taxon>Vertebrata</taxon>
        <taxon>Euteleostomi</taxon>
        <taxon>Actinopterygii</taxon>
        <taxon>Neopterygii</taxon>
        <taxon>Teleostei</taxon>
        <taxon>Neoteleostei</taxon>
        <taxon>Acanthomorphata</taxon>
        <taxon>Eupercaria</taxon>
        <taxon>Sciaenidae</taxon>
        <taxon>Collichthys</taxon>
    </lineage>
</organism>
<dbReference type="Proteomes" id="UP000298787">
    <property type="component" value="Chromosome 16"/>
</dbReference>
<dbReference type="InterPro" id="IPR001107">
    <property type="entry name" value="Band_7"/>
</dbReference>
<dbReference type="SMART" id="SM00244">
    <property type="entry name" value="PHB"/>
    <property type="match status" value="1"/>
</dbReference>
<dbReference type="InterPro" id="IPR050710">
    <property type="entry name" value="Band7/mec-2_domain"/>
</dbReference>
<accession>A0A4U5V8J1</accession>
<dbReference type="GO" id="GO:0016020">
    <property type="term" value="C:membrane"/>
    <property type="evidence" value="ECO:0007669"/>
    <property type="project" value="InterPro"/>
</dbReference>
<name>A0A4U5V8J1_COLLU</name>
<dbReference type="Pfam" id="PF01145">
    <property type="entry name" value="Band_7"/>
    <property type="match status" value="1"/>
</dbReference>
<dbReference type="Gene3D" id="3.30.479.30">
    <property type="entry name" value="Band 7 domain"/>
    <property type="match status" value="1"/>
</dbReference>
<evidence type="ECO:0000313" key="6">
    <source>
        <dbReference type="Proteomes" id="UP000298787"/>
    </source>
</evidence>
<dbReference type="EMBL" id="CM014093">
    <property type="protein sequence ID" value="TKS84244.1"/>
    <property type="molecule type" value="Genomic_DNA"/>
</dbReference>
<reference evidence="5 6" key="1">
    <citation type="submission" date="2019-01" db="EMBL/GenBank/DDBJ databases">
        <title>Genome Assembly of Collichthys lucidus.</title>
        <authorList>
            <person name="Cai M."/>
            <person name="Xiao S."/>
        </authorList>
    </citation>
    <scope>NUCLEOTIDE SEQUENCE [LARGE SCALE GENOMIC DNA]</scope>
    <source>
        <strain evidence="5">JT15FE1705JMU</strain>
        <tissue evidence="5">Muscle</tissue>
    </source>
</reference>
<dbReference type="InterPro" id="IPR036013">
    <property type="entry name" value="Band_7/SPFH_dom_sf"/>
</dbReference>
<gene>
    <name evidence="5" type="ORF">D9C73_018988</name>
</gene>
<dbReference type="CDD" id="cd08829">
    <property type="entry name" value="SPFH_paraslipin"/>
    <property type="match status" value="1"/>
</dbReference>
<feature type="domain" description="Band 7" evidence="4">
    <location>
        <begin position="36"/>
        <end position="187"/>
    </location>
</feature>
<dbReference type="STRING" id="240159.A0A4U5V8J1"/>
<dbReference type="InterPro" id="IPR032435">
    <property type="entry name" value="STML2-like_C"/>
</dbReference>
<evidence type="ECO:0000256" key="3">
    <source>
        <dbReference type="ARBA" id="ARBA00023128"/>
    </source>
</evidence>
<protein>
    <submittedName>
        <fullName evidence="5">Stomatin-like protein 2, mitochondrial</fullName>
    </submittedName>
</protein>
<dbReference type="AlphaFoldDB" id="A0A4U5V8J1"/>
<sequence>MPPAREPVLLTNNLTDRGEAGPRHLLLASEASNESSGQRWRAGQFKVSLTNRTEGQQTQRTAPKLWVTPAQQRWASSLPMNTLVLFVPQQEAWVVERMGRFHRILEPASYGVEDPEYAVTQLAQTTMRSELGKLTLDKVFRERESLNSNIVHSINQASDEWGIRCLRYEIKDIHVPPRVKESMQMQVEAERKKRATVLESEGTREAAINVAEGRKQAQILASEGEKAEQINKAAGEAQAVLAKAEAKSKAIRMLSDALTEQNGNAAASLSVAEQYVSAFSNLAKESNTILLPSNTGDISGMVTQALTIYGTLAKTSTKAAPEAVVGLEEKSEEAANQSASSQ</sequence>
<dbReference type="GO" id="GO:0007005">
    <property type="term" value="P:mitochondrion organization"/>
    <property type="evidence" value="ECO:0007669"/>
    <property type="project" value="TreeGrafter"/>
</dbReference>
<dbReference type="PRINTS" id="PR00721">
    <property type="entry name" value="STOMATIN"/>
</dbReference>
<evidence type="ECO:0000259" key="4">
    <source>
        <dbReference type="SMART" id="SM00244"/>
    </source>
</evidence>
<keyword evidence="3" id="KW-0496">Mitochondrion</keyword>
<dbReference type="PANTHER" id="PTHR43327:SF10">
    <property type="entry name" value="STOMATIN-LIKE PROTEIN 2, MITOCHONDRIAL"/>
    <property type="match status" value="1"/>
</dbReference>